<keyword evidence="4" id="KW-1185">Reference proteome</keyword>
<evidence type="ECO:0000313" key="4">
    <source>
        <dbReference type="Proteomes" id="UP000317243"/>
    </source>
</evidence>
<comment type="caution">
    <text evidence="3">The sequence shown here is derived from an EMBL/GenBank/DDBJ whole genome shotgun (WGS) entry which is preliminary data.</text>
</comment>
<accession>A0A5C5X5M1</accession>
<dbReference type="Proteomes" id="UP000317243">
    <property type="component" value="Unassembled WGS sequence"/>
</dbReference>
<evidence type="ECO:0000256" key="1">
    <source>
        <dbReference type="SAM" id="MobiDB-lite"/>
    </source>
</evidence>
<dbReference type="AlphaFoldDB" id="A0A5C5X5M1"/>
<dbReference type="EMBL" id="SIHI01000001">
    <property type="protein sequence ID" value="TWT57621.1"/>
    <property type="molecule type" value="Genomic_DNA"/>
</dbReference>
<protein>
    <recommendedName>
        <fullName evidence="2">DUF4159 domain-containing protein</fullName>
    </recommendedName>
</protein>
<proteinExistence type="predicted"/>
<dbReference type="OrthoDB" id="9773014at2"/>
<sequence>MRLNTMKSKQSLPNLSTNPMRLPGKSWQQSPVGSAHTAWFLVGLFVCLGILENDCEAQFRGGRRNRMQFSQSMEPGGTRFYIDRNGVPDWERDEEFPEDVFTFVRIMYNSRGGGDGQWRTDYPDSDLNMSFRLQQLTSLKVNPDPIVLELTDPALFNYPFVYFCEPGGRGRGGWGGGLNFSEAEIEAFRRYLENGGFAMFDDFWGEFEWYNFYTEIKRVFPDREPVDIPLEHPVFNAVYELKEKPQVPSINVAQRGRVYGITWERDDAREPHYRGIFDDEGRLMVIICHNTDLGDGWEREGEDEWYFHEFSEKRAYPLGINIIFYAMTH</sequence>
<evidence type="ECO:0000313" key="3">
    <source>
        <dbReference type="EMBL" id="TWT57621.1"/>
    </source>
</evidence>
<feature type="domain" description="DUF4159" evidence="2">
    <location>
        <begin position="103"/>
        <end position="327"/>
    </location>
</feature>
<name>A0A5C5X5M1_9PLAN</name>
<evidence type="ECO:0000259" key="2">
    <source>
        <dbReference type="Pfam" id="PF13709"/>
    </source>
</evidence>
<organism evidence="3 4">
    <name type="scientific">Thalassoglobus neptunius</name>
    <dbReference type="NCBI Taxonomy" id="1938619"/>
    <lineage>
        <taxon>Bacteria</taxon>
        <taxon>Pseudomonadati</taxon>
        <taxon>Planctomycetota</taxon>
        <taxon>Planctomycetia</taxon>
        <taxon>Planctomycetales</taxon>
        <taxon>Planctomycetaceae</taxon>
        <taxon>Thalassoglobus</taxon>
    </lineage>
</organism>
<feature type="region of interest" description="Disordered" evidence="1">
    <location>
        <begin position="1"/>
        <end position="28"/>
    </location>
</feature>
<dbReference type="Gene3D" id="3.40.50.12140">
    <property type="entry name" value="Domain of unknown function DUF4159"/>
    <property type="match status" value="1"/>
</dbReference>
<reference evidence="3 4" key="1">
    <citation type="submission" date="2019-02" db="EMBL/GenBank/DDBJ databases">
        <title>Deep-cultivation of Planctomycetes and their phenomic and genomic characterization uncovers novel biology.</title>
        <authorList>
            <person name="Wiegand S."/>
            <person name="Jogler M."/>
            <person name="Boedeker C."/>
            <person name="Pinto D."/>
            <person name="Vollmers J."/>
            <person name="Rivas-Marin E."/>
            <person name="Kohn T."/>
            <person name="Peeters S.H."/>
            <person name="Heuer A."/>
            <person name="Rast P."/>
            <person name="Oberbeckmann S."/>
            <person name="Bunk B."/>
            <person name="Jeske O."/>
            <person name="Meyerdierks A."/>
            <person name="Storesund J.E."/>
            <person name="Kallscheuer N."/>
            <person name="Luecker S."/>
            <person name="Lage O.M."/>
            <person name="Pohl T."/>
            <person name="Merkel B.J."/>
            <person name="Hornburger P."/>
            <person name="Mueller R.-W."/>
            <person name="Bruemmer F."/>
            <person name="Labrenz M."/>
            <person name="Spormann A.M."/>
            <person name="Op Den Camp H."/>
            <person name="Overmann J."/>
            <person name="Amann R."/>
            <person name="Jetten M.S.M."/>
            <person name="Mascher T."/>
            <person name="Medema M.H."/>
            <person name="Devos D.P."/>
            <person name="Kaster A.-K."/>
            <person name="Ovreas L."/>
            <person name="Rohde M."/>
            <person name="Galperin M.Y."/>
            <person name="Jogler C."/>
        </authorList>
    </citation>
    <scope>NUCLEOTIDE SEQUENCE [LARGE SCALE GENOMIC DNA]</scope>
    <source>
        <strain evidence="3 4">KOR42</strain>
    </source>
</reference>
<gene>
    <name evidence="3" type="ORF">KOR42_09830</name>
</gene>
<dbReference type="InterPro" id="IPR025297">
    <property type="entry name" value="DUF4159"/>
</dbReference>
<feature type="compositionally biased region" description="Polar residues" evidence="1">
    <location>
        <begin position="1"/>
        <end position="19"/>
    </location>
</feature>
<dbReference type="Pfam" id="PF13709">
    <property type="entry name" value="DUF4159"/>
    <property type="match status" value="1"/>
</dbReference>